<dbReference type="Pfam" id="PF00436">
    <property type="entry name" value="SSB"/>
    <property type="match status" value="1"/>
</dbReference>
<gene>
    <name evidence="4" type="ORF">GCM10017621_30300</name>
</gene>
<keyword evidence="1 2" id="KW-0238">DNA-binding</keyword>
<reference evidence="4" key="1">
    <citation type="journal article" date="2014" name="Int. J. Syst. Evol. Microbiol.">
        <title>Complete genome sequence of Corynebacterium casei LMG S-19264T (=DSM 44701T), isolated from a smear-ripened cheese.</title>
        <authorList>
            <consortium name="US DOE Joint Genome Institute (JGI-PGF)"/>
            <person name="Walter F."/>
            <person name="Albersmeier A."/>
            <person name="Kalinowski J."/>
            <person name="Ruckert C."/>
        </authorList>
    </citation>
    <scope>NUCLEOTIDE SEQUENCE</scope>
    <source>
        <strain evidence="4">VKM B-1513</strain>
    </source>
</reference>
<evidence type="ECO:0000256" key="1">
    <source>
        <dbReference type="ARBA" id="ARBA00023125"/>
    </source>
</evidence>
<dbReference type="InterPro" id="IPR000424">
    <property type="entry name" value="Primosome_PriB/ssb"/>
</dbReference>
<sequence>MDTNLVIITGNLCEDAKIMQRNDRNGRSQDYAMVRVGNNTGAGDYKRTDFMTVAVFNDHLVKLMREHGRKGTKVCMQCELAQHRTGSGQEQRDELRLRIGAHKGDIQLLNSPTAAAGSKAQSDPEQQYNDPDDDIPL</sequence>
<dbReference type="PROSITE" id="PS50935">
    <property type="entry name" value="SSB"/>
    <property type="match status" value="1"/>
</dbReference>
<evidence type="ECO:0000313" key="5">
    <source>
        <dbReference type="Proteomes" id="UP001143486"/>
    </source>
</evidence>
<organism evidence="4 5">
    <name type="scientific">Maricaulis virginensis</name>
    <dbReference type="NCBI Taxonomy" id="144022"/>
    <lineage>
        <taxon>Bacteria</taxon>
        <taxon>Pseudomonadati</taxon>
        <taxon>Pseudomonadota</taxon>
        <taxon>Alphaproteobacteria</taxon>
        <taxon>Maricaulales</taxon>
        <taxon>Maricaulaceae</taxon>
        <taxon>Maricaulis</taxon>
    </lineage>
</organism>
<reference evidence="4" key="2">
    <citation type="submission" date="2023-01" db="EMBL/GenBank/DDBJ databases">
        <authorList>
            <person name="Sun Q."/>
            <person name="Evtushenko L."/>
        </authorList>
    </citation>
    <scope>NUCLEOTIDE SEQUENCE</scope>
    <source>
        <strain evidence="4">VKM B-1513</strain>
    </source>
</reference>
<proteinExistence type="predicted"/>
<dbReference type="EMBL" id="BSFE01000011">
    <property type="protein sequence ID" value="GLK53522.1"/>
    <property type="molecule type" value="Genomic_DNA"/>
</dbReference>
<protein>
    <recommendedName>
        <fullName evidence="6">Single-stranded DNA-binding protein</fullName>
    </recommendedName>
</protein>
<dbReference type="SUPFAM" id="SSF50249">
    <property type="entry name" value="Nucleic acid-binding proteins"/>
    <property type="match status" value="1"/>
</dbReference>
<keyword evidence="5" id="KW-1185">Reference proteome</keyword>
<name>A0A9W6IND2_9PROT</name>
<dbReference type="GO" id="GO:0003697">
    <property type="term" value="F:single-stranded DNA binding"/>
    <property type="evidence" value="ECO:0007669"/>
    <property type="project" value="InterPro"/>
</dbReference>
<dbReference type="AlphaFoldDB" id="A0A9W6IND2"/>
<evidence type="ECO:0000256" key="3">
    <source>
        <dbReference type="SAM" id="MobiDB-lite"/>
    </source>
</evidence>
<dbReference type="Gene3D" id="2.40.50.140">
    <property type="entry name" value="Nucleic acid-binding proteins"/>
    <property type="match status" value="1"/>
</dbReference>
<feature type="compositionally biased region" description="Polar residues" evidence="3">
    <location>
        <begin position="108"/>
        <end position="129"/>
    </location>
</feature>
<comment type="caution">
    <text evidence="4">The sequence shown here is derived from an EMBL/GenBank/DDBJ whole genome shotgun (WGS) entry which is preliminary data.</text>
</comment>
<evidence type="ECO:0008006" key="6">
    <source>
        <dbReference type="Google" id="ProtNLM"/>
    </source>
</evidence>
<evidence type="ECO:0000313" key="4">
    <source>
        <dbReference type="EMBL" id="GLK53522.1"/>
    </source>
</evidence>
<dbReference type="Proteomes" id="UP001143486">
    <property type="component" value="Unassembled WGS sequence"/>
</dbReference>
<dbReference type="InterPro" id="IPR012340">
    <property type="entry name" value="NA-bd_OB-fold"/>
</dbReference>
<evidence type="ECO:0000256" key="2">
    <source>
        <dbReference type="PROSITE-ProRule" id="PRU00252"/>
    </source>
</evidence>
<accession>A0A9W6IND2</accession>
<dbReference type="RefSeq" id="WP_271187870.1">
    <property type="nucleotide sequence ID" value="NZ_BSFE01000011.1"/>
</dbReference>
<feature type="region of interest" description="Disordered" evidence="3">
    <location>
        <begin position="106"/>
        <end position="137"/>
    </location>
</feature>